<evidence type="ECO:0000256" key="1">
    <source>
        <dbReference type="SAM" id="MobiDB-lite"/>
    </source>
</evidence>
<feature type="transmembrane region" description="Helical" evidence="2">
    <location>
        <begin position="229"/>
        <end position="254"/>
    </location>
</feature>
<dbReference type="EMBL" id="SHKL01000001">
    <property type="protein sequence ID" value="RZT86408.1"/>
    <property type="molecule type" value="Genomic_DNA"/>
</dbReference>
<evidence type="ECO:0000313" key="5">
    <source>
        <dbReference type="Proteomes" id="UP000291591"/>
    </source>
</evidence>
<evidence type="ECO:0000259" key="3">
    <source>
        <dbReference type="Pfam" id="PF14230"/>
    </source>
</evidence>
<keyword evidence="2" id="KW-1133">Transmembrane helix</keyword>
<reference evidence="4 5" key="1">
    <citation type="submission" date="2019-02" db="EMBL/GenBank/DDBJ databases">
        <title>Sequencing the genomes of 1000 actinobacteria strains.</title>
        <authorList>
            <person name="Klenk H.-P."/>
        </authorList>
    </citation>
    <scope>NUCLEOTIDE SEQUENCE [LARGE SCALE GENOMIC DNA]</scope>
    <source>
        <strain evidence="4 5">DSM 45779</strain>
    </source>
</reference>
<accession>A0A4Q7UZ66</accession>
<dbReference type="AlphaFoldDB" id="A0A4Q7UZ66"/>
<evidence type="ECO:0000313" key="4">
    <source>
        <dbReference type="EMBL" id="RZT86408.1"/>
    </source>
</evidence>
<keyword evidence="2" id="KW-0472">Membrane</keyword>
<name>A0A4Q7UZ66_PSEST</name>
<sequence>MSTPQGPDRQGRHPSDAEQTGELPTWGTPPPGGWGQADPDAPGRDDDLSGGPQGGRGAEATGGWAPTGGAGSTGVWEQTGGAGSTGAWAPAGGAQETGGWAPAASEGTGGWPSQPGGRRRAEDRVPDQPGYAGRPGYDDSDWAPSPWDQPAAPRSDVPAGRAPVWGDESTAVAAPAGGRRRAPDDDAGAGPTGVWGPTDDGVLPGEEPWAPDDVVRRPKRGPLGLGRGALVGIVGGVVVIAVLLVLAFVAPGFAVTRTLDKTALQNGVNQILSQNYRLQVGAIDCPDDVEVTAGTTFECQAVVDGEQLAVPGRVITDDGAYQVGRV</sequence>
<dbReference type="InterPro" id="IPR025637">
    <property type="entry name" value="DUF4333"/>
</dbReference>
<keyword evidence="2" id="KW-0812">Transmembrane</keyword>
<organism evidence="4 5">
    <name type="scientific">Pseudonocardia sediminis</name>
    <dbReference type="NCBI Taxonomy" id="1397368"/>
    <lineage>
        <taxon>Bacteria</taxon>
        <taxon>Bacillati</taxon>
        <taxon>Actinomycetota</taxon>
        <taxon>Actinomycetes</taxon>
        <taxon>Pseudonocardiales</taxon>
        <taxon>Pseudonocardiaceae</taxon>
        <taxon>Pseudonocardia</taxon>
    </lineage>
</organism>
<keyword evidence="5" id="KW-1185">Reference proteome</keyword>
<feature type="domain" description="DUF4333" evidence="3">
    <location>
        <begin position="244"/>
        <end position="319"/>
    </location>
</feature>
<proteinExistence type="predicted"/>
<evidence type="ECO:0000256" key="2">
    <source>
        <dbReference type="SAM" id="Phobius"/>
    </source>
</evidence>
<dbReference type="Proteomes" id="UP000291591">
    <property type="component" value="Unassembled WGS sequence"/>
</dbReference>
<dbReference type="Pfam" id="PF14230">
    <property type="entry name" value="DUF4333"/>
    <property type="match status" value="1"/>
</dbReference>
<dbReference type="RefSeq" id="WP_130290713.1">
    <property type="nucleotide sequence ID" value="NZ_SHKL01000001.1"/>
</dbReference>
<gene>
    <name evidence="4" type="ORF">EV383_3303</name>
</gene>
<protein>
    <submittedName>
        <fullName evidence="4">Uncharacterized protein DUF4333</fullName>
    </submittedName>
</protein>
<comment type="caution">
    <text evidence="4">The sequence shown here is derived from an EMBL/GenBank/DDBJ whole genome shotgun (WGS) entry which is preliminary data.</text>
</comment>
<dbReference type="OrthoDB" id="3405072at2"/>
<feature type="region of interest" description="Disordered" evidence="1">
    <location>
        <begin position="1"/>
        <end position="217"/>
    </location>
</feature>